<comment type="subcellular location">
    <subcellularLocation>
        <location evidence="1">Nucleus</location>
    </subcellularLocation>
</comment>
<evidence type="ECO:0000259" key="7">
    <source>
        <dbReference type="PROSITE" id="PS50888"/>
    </source>
</evidence>
<sequence length="604" mass="63811">MATSDDEPMHLYEVFQNCFNKIANKQPEKSGFQSPYAIDNGMTAAAAAYTTGGYPAAGPESFSPESPYFPFSSTTTTTTTNVKRTNTTTPGTAVKRKREVIDSAAEPVEGAATQNWYETEEFDGQSPVRYGAPPLTPKSGLYSSDYYLGTYERSILNLENGGTNGSGETWTSTAYYGGAPTTVAPYTTASAVHHEPMVGYIRSVSPSSGREPLPPMSSLRTPHSPGGGPVGPVPVPPGPAPVSSAPAPIYLSPATPNPPGSHPSDTLVGKALASIYPTEASASSYSSNPSTPVSSPPPLQTVGGGPPGAAGGPGWQSPPFAPGQPPQDVVGPVRTVVAVPPMHMGTRMEERLDDAINVLRNHAESQQLLAHCPPSLYHNTIDLANPHGVYTGMPPGEMDPATAVKLERLSSANVLMSKFCAEKRKDVADCDSKPSSSDLLVASPGSGGGKGSGKRVRRYCSSVEDDGDEDQGQKAHREKERRQANNIRERIRIRDINEALKELGRMCMSHLKTDKPQTKLGILNMAVEVIMSLEQQVRERNLNPKAACLKRREEEKSEEGPKSLGGPGGPAASHLVSGAMAHLGAAPFVQQPPPPPPPGLSGHQ</sequence>
<evidence type="ECO:0000256" key="4">
    <source>
        <dbReference type="ARBA" id="ARBA00023163"/>
    </source>
</evidence>
<dbReference type="AlphaFoldDB" id="A0A146M4W6"/>
<feature type="compositionally biased region" description="Basic and acidic residues" evidence="6">
    <location>
        <begin position="471"/>
        <end position="483"/>
    </location>
</feature>
<dbReference type="PANTHER" id="PTHR11793">
    <property type="entry name" value="BASIC HELIX-LOOP-HELIX TRANSCRIPTION FACTOR"/>
    <property type="match status" value="1"/>
</dbReference>
<dbReference type="Gene3D" id="4.10.280.10">
    <property type="entry name" value="Helix-loop-helix DNA-binding domain"/>
    <property type="match status" value="1"/>
</dbReference>
<feature type="region of interest" description="Disordered" evidence="6">
    <location>
        <begin position="426"/>
        <end position="483"/>
    </location>
</feature>
<keyword evidence="4" id="KW-0804">Transcription</keyword>
<dbReference type="GO" id="GO:0005634">
    <property type="term" value="C:nucleus"/>
    <property type="evidence" value="ECO:0007669"/>
    <property type="project" value="UniProtKB-SubCell"/>
</dbReference>
<gene>
    <name evidence="8" type="primary">da_0</name>
    <name evidence="8" type="ORF">g.87786</name>
</gene>
<keyword evidence="3" id="KW-0238">DNA-binding</keyword>
<organism evidence="8">
    <name type="scientific">Lygus hesperus</name>
    <name type="common">Western plant bug</name>
    <dbReference type="NCBI Taxonomy" id="30085"/>
    <lineage>
        <taxon>Eukaryota</taxon>
        <taxon>Metazoa</taxon>
        <taxon>Ecdysozoa</taxon>
        <taxon>Arthropoda</taxon>
        <taxon>Hexapoda</taxon>
        <taxon>Insecta</taxon>
        <taxon>Pterygota</taxon>
        <taxon>Neoptera</taxon>
        <taxon>Paraneoptera</taxon>
        <taxon>Hemiptera</taxon>
        <taxon>Heteroptera</taxon>
        <taxon>Panheteroptera</taxon>
        <taxon>Cimicomorpha</taxon>
        <taxon>Miridae</taxon>
        <taxon>Mirini</taxon>
        <taxon>Lygus</taxon>
    </lineage>
</organism>
<dbReference type="PROSITE" id="PS50888">
    <property type="entry name" value="BHLH"/>
    <property type="match status" value="1"/>
</dbReference>
<feature type="region of interest" description="Disordered" evidence="6">
    <location>
        <begin position="202"/>
        <end position="267"/>
    </location>
</feature>
<evidence type="ECO:0000256" key="6">
    <source>
        <dbReference type="SAM" id="MobiDB-lite"/>
    </source>
</evidence>
<feature type="compositionally biased region" description="Pro residues" evidence="6">
    <location>
        <begin position="590"/>
        <end position="604"/>
    </location>
</feature>
<feature type="compositionally biased region" description="Gly residues" evidence="6">
    <location>
        <begin position="302"/>
        <end position="314"/>
    </location>
</feature>
<dbReference type="SMART" id="SM00353">
    <property type="entry name" value="HLH"/>
    <property type="match status" value="1"/>
</dbReference>
<evidence type="ECO:0000256" key="2">
    <source>
        <dbReference type="ARBA" id="ARBA00023015"/>
    </source>
</evidence>
<dbReference type="EMBL" id="GDHC01004334">
    <property type="protein sequence ID" value="JAQ14295.1"/>
    <property type="molecule type" value="Transcribed_RNA"/>
</dbReference>
<feature type="compositionally biased region" description="Low complexity" evidence="6">
    <location>
        <begin position="281"/>
        <end position="293"/>
    </location>
</feature>
<dbReference type="InterPro" id="IPR011598">
    <property type="entry name" value="bHLH_dom"/>
</dbReference>
<dbReference type="Pfam" id="PF00010">
    <property type="entry name" value="HLH"/>
    <property type="match status" value="1"/>
</dbReference>
<evidence type="ECO:0000256" key="5">
    <source>
        <dbReference type="ARBA" id="ARBA00023242"/>
    </source>
</evidence>
<dbReference type="GO" id="GO:0000785">
    <property type="term" value="C:chromatin"/>
    <property type="evidence" value="ECO:0007669"/>
    <property type="project" value="TreeGrafter"/>
</dbReference>
<accession>A0A146M4W6</accession>
<dbReference type="GO" id="GO:0000978">
    <property type="term" value="F:RNA polymerase II cis-regulatory region sequence-specific DNA binding"/>
    <property type="evidence" value="ECO:0007669"/>
    <property type="project" value="TreeGrafter"/>
</dbReference>
<keyword evidence="5" id="KW-0539">Nucleus</keyword>
<evidence type="ECO:0000256" key="1">
    <source>
        <dbReference type="ARBA" id="ARBA00004123"/>
    </source>
</evidence>
<keyword evidence="2" id="KW-0805">Transcription regulation</keyword>
<dbReference type="GO" id="GO:0005667">
    <property type="term" value="C:transcription regulator complex"/>
    <property type="evidence" value="ECO:0007669"/>
    <property type="project" value="TreeGrafter"/>
</dbReference>
<dbReference type="GO" id="GO:0000981">
    <property type="term" value="F:DNA-binding transcription factor activity, RNA polymerase II-specific"/>
    <property type="evidence" value="ECO:0007669"/>
    <property type="project" value="TreeGrafter"/>
</dbReference>
<protein>
    <submittedName>
        <fullName evidence="8">Protein daughterless</fullName>
    </submittedName>
</protein>
<dbReference type="InterPro" id="IPR036638">
    <property type="entry name" value="HLH_DNA-bd_sf"/>
</dbReference>
<feature type="domain" description="BHLH" evidence="7">
    <location>
        <begin position="480"/>
        <end position="533"/>
    </location>
</feature>
<proteinExistence type="predicted"/>
<feature type="compositionally biased region" description="Basic and acidic residues" evidence="6">
    <location>
        <begin position="550"/>
        <end position="561"/>
    </location>
</feature>
<evidence type="ECO:0000256" key="3">
    <source>
        <dbReference type="ARBA" id="ARBA00023125"/>
    </source>
</evidence>
<dbReference type="SUPFAM" id="SSF47459">
    <property type="entry name" value="HLH, helix-loop-helix DNA-binding domain"/>
    <property type="match status" value="1"/>
</dbReference>
<dbReference type="PANTHER" id="PTHR11793:SF13">
    <property type="entry name" value="PROTEIN DAUGHTERLESS"/>
    <property type="match status" value="1"/>
</dbReference>
<feature type="region of interest" description="Disordered" evidence="6">
    <location>
        <begin position="281"/>
        <end position="329"/>
    </location>
</feature>
<dbReference type="FunFam" id="4.10.280.10:FF:000001">
    <property type="entry name" value="Putative transcription factor 12"/>
    <property type="match status" value="1"/>
</dbReference>
<dbReference type="GO" id="GO:0046983">
    <property type="term" value="F:protein dimerization activity"/>
    <property type="evidence" value="ECO:0007669"/>
    <property type="project" value="InterPro"/>
</dbReference>
<name>A0A146M4W6_LYGHE</name>
<dbReference type="InterPro" id="IPR051098">
    <property type="entry name" value="NeuroDiff_E-box_TFs"/>
</dbReference>
<feature type="compositionally biased region" description="Pro residues" evidence="6">
    <location>
        <begin position="231"/>
        <end position="240"/>
    </location>
</feature>
<reference evidence="8" key="1">
    <citation type="journal article" date="2016" name="Gigascience">
        <title>De novo construction of an expanded transcriptome assembly for the western tarnished plant bug, Lygus hesperus.</title>
        <authorList>
            <person name="Tassone E.E."/>
            <person name="Geib S.M."/>
            <person name="Hall B."/>
            <person name="Fabrick J.A."/>
            <person name="Brent C.S."/>
            <person name="Hull J.J."/>
        </authorList>
    </citation>
    <scope>NUCLEOTIDE SEQUENCE</scope>
</reference>
<evidence type="ECO:0000313" key="8">
    <source>
        <dbReference type="EMBL" id="JAQ14295.1"/>
    </source>
</evidence>
<feature type="region of interest" description="Disordered" evidence="6">
    <location>
        <begin position="545"/>
        <end position="604"/>
    </location>
</feature>